<proteinExistence type="inferred from homology"/>
<organism evidence="8 9">
    <name type="scientific">Terfezia boudieri ATCC MYA-4762</name>
    <dbReference type="NCBI Taxonomy" id="1051890"/>
    <lineage>
        <taxon>Eukaryota</taxon>
        <taxon>Fungi</taxon>
        <taxon>Dikarya</taxon>
        <taxon>Ascomycota</taxon>
        <taxon>Pezizomycotina</taxon>
        <taxon>Pezizomycetes</taxon>
        <taxon>Pezizales</taxon>
        <taxon>Pezizaceae</taxon>
        <taxon>Terfezia</taxon>
    </lineage>
</organism>
<reference evidence="8 9" key="1">
    <citation type="journal article" date="2018" name="Nat. Ecol. Evol.">
        <title>Pezizomycetes genomes reveal the molecular basis of ectomycorrhizal truffle lifestyle.</title>
        <authorList>
            <person name="Murat C."/>
            <person name="Payen T."/>
            <person name="Noel B."/>
            <person name="Kuo A."/>
            <person name="Morin E."/>
            <person name="Chen J."/>
            <person name="Kohler A."/>
            <person name="Krizsan K."/>
            <person name="Balestrini R."/>
            <person name="Da Silva C."/>
            <person name="Montanini B."/>
            <person name="Hainaut M."/>
            <person name="Levati E."/>
            <person name="Barry K.W."/>
            <person name="Belfiori B."/>
            <person name="Cichocki N."/>
            <person name="Clum A."/>
            <person name="Dockter R.B."/>
            <person name="Fauchery L."/>
            <person name="Guy J."/>
            <person name="Iotti M."/>
            <person name="Le Tacon F."/>
            <person name="Lindquist E.A."/>
            <person name="Lipzen A."/>
            <person name="Malagnac F."/>
            <person name="Mello A."/>
            <person name="Molinier V."/>
            <person name="Miyauchi S."/>
            <person name="Poulain J."/>
            <person name="Riccioni C."/>
            <person name="Rubini A."/>
            <person name="Sitrit Y."/>
            <person name="Splivallo R."/>
            <person name="Traeger S."/>
            <person name="Wang M."/>
            <person name="Zifcakova L."/>
            <person name="Wipf D."/>
            <person name="Zambonelli A."/>
            <person name="Paolocci F."/>
            <person name="Nowrousian M."/>
            <person name="Ottonello S."/>
            <person name="Baldrian P."/>
            <person name="Spatafora J.W."/>
            <person name="Henrissat B."/>
            <person name="Nagy L.G."/>
            <person name="Aury J.M."/>
            <person name="Wincker P."/>
            <person name="Grigoriev I.V."/>
            <person name="Bonfante P."/>
            <person name="Martin F.M."/>
        </authorList>
    </citation>
    <scope>NUCLEOTIDE SEQUENCE [LARGE SCALE GENOMIC DNA]</scope>
    <source>
        <strain evidence="8 9">ATCC MYA-4762</strain>
    </source>
</reference>
<dbReference type="PANTHER" id="PTHR24056">
    <property type="entry name" value="CELL DIVISION PROTEIN KINASE"/>
    <property type="match status" value="1"/>
</dbReference>
<sequence>MENDCLQRAFSHGEYTVLWKNELSGIISKDQDPARPYSPASDDSLHDVIPSLGPYTRPTYHADGSNSTVYKSTIAPEHCNFPTPSKHPTPPGLAVALKVTTPSLLYPPHDAYSEAIILKLLLPHETILPLLETFTTPSTSTRSSHFVLVSPFYPYSLANLPPKPQGNSGSQISLIKRILWDTISALDHLHKHGIIHRDIKPSNILLSHPPSSSRAYLADFGIAWSTTTHAKATEPPAEKIADLGTAHYRVPEALFGYRGYGTELDLWSLGCVVAECFLNELGGRTWEPFFDAGDLGSELRLIASIFQKLGTPTAESWPGSLRLPDFGKIQFRDFPRKSWVELLPNAPEAARDLADKLLRYEGSERITAAEALRHPLFAS</sequence>
<dbReference type="EC" id="2.7.11.22" evidence="2"/>
<accession>A0A3N4LIW4</accession>
<evidence type="ECO:0000256" key="4">
    <source>
        <dbReference type="ARBA" id="ARBA00022840"/>
    </source>
</evidence>
<protein>
    <recommendedName>
        <fullName evidence="2">cyclin-dependent kinase</fullName>
        <ecNumber evidence="2">2.7.11.22</ecNumber>
    </recommendedName>
</protein>
<dbReference type="OrthoDB" id="413582at2759"/>
<gene>
    <name evidence="8" type="ORF">L211DRAFT_841522</name>
</gene>
<dbReference type="GO" id="GO:0010389">
    <property type="term" value="P:regulation of G2/M transition of mitotic cell cycle"/>
    <property type="evidence" value="ECO:0007669"/>
    <property type="project" value="TreeGrafter"/>
</dbReference>
<comment type="similarity">
    <text evidence="1">Belongs to the protein kinase superfamily. CMGC Ser/Thr protein kinase family. CDC2/CDKX subfamily.</text>
</comment>
<dbReference type="STRING" id="1051890.A0A3N4LIW4"/>
<dbReference type="AlphaFoldDB" id="A0A3N4LIW4"/>
<evidence type="ECO:0000256" key="6">
    <source>
        <dbReference type="ARBA" id="ARBA00048367"/>
    </source>
</evidence>
<feature type="domain" description="Protein kinase" evidence="7">
    <location>
        <begin position="55"/>
        <end position="377"/>
    </location>
</feature>
<keyword evidence="3" id="KW-0547">Nucleotide-binding</keyword>
<dbReference type="PANTHER" id="PTHR24056:SF576">
    <property type="entry name" value="SERINE_THREONINE-PROTEIN KINASE CSK1"/>
    <property type="match status" value="1"/>
</dbReference>
<dbReference type="PROSITE" id="PS50011">
    <property type="entry name" value="PROTEIN_KINASE_DOM"/>
    <property type="match status" value="1"/>
</dbReference>
<evidence type="ECO:0000313" key="9">
    <source>
        <dbReference type="Proteomes" id="UP000267821"/>
    </source>
</evidence>
<dbReference type="Gene3D" id="1.10.510.10">
    <property type="entry name" value="Transferase(Phosphotransferase) domain 1"/>
    <property type="match status" value="1"/>
</dbReference>
<dbReference type="PROSITE" id="PS00108">
    <property type="entry name" value="PROTEIN_KINASE_ST"/>
    <property type="match status" value="1"/>
</dbReference>
<dbReference type="InterPro" id="IPR000719">
    <property type="entry name" value="Prot_kinase_dom"/>
</dbReference>
<evidence type="ECO:0000259" key="7">
    <source>
        <dbReference type="PROSITE" id="PS50011"/>
    </source>
</evidence>
<dbReference type="GO" id="GO:0000082">
    <property type="term" value="P:G1/S transition of mitotic cell cycle"/>
    <property type="evidence" value="ECO:0007669"/>
    <property type="project" value="TreeGrafter"/>
</dbReference>
<evidence type="ECO:0000256" key="5">
    <source>
        <dbReference type="ARBA" id="ARBA00047811"/>
    </source>
</evidence>
<comment type="catalytic activity">
    <reaction evidence="5">
        <text>L-threonyl-[protein] + ATP = O-phospho-L-threonyl-[protein] + ADP + H(+)</text>
        <dbReference type="Rhea" id="RHEA:46608"/>
        <dbReference type="Rhea" id="RHEA-COMP:11060"/>
        <dbReference type="Rhea" id="RHEA-COMP:11605"/>
        <dbReference type="ChEBI" id="CHEBI:15378"/>
        <dbReference type="ChEBI" id="CHEBI:30013"/>
        <dbReference type="ChEBI" id="CHEBI:30616"/>
        <dbReference type="ChEBI" id="CHEBI:61977"/>
        <dbReference type="ChEBI" id="CHEBI:456216"/>
        <dbReference type="EC" id="2.7.11.22"/>
    </reaction>
</comment>
<dbReference type="Pfam" id="PF00069">
    <property type="entry name" value="Pkinase"/>
    <property type="match status" value="1"/>
</dbReference>
<keyword evidence="8" id="KW-0418">Kinase</keyword>
<dbReference type="InterPro" id="IPR011009">
    <property type="entry name" value="Kinase-like_dom_sf"/>
</dbReference>
<evidence type="ECO:0000256" key="1">
    <source>
        <dbReference type="ARBA" id="ARBA00006485"/>
    </source>
</evidence>
<dbReference type="GO" id="GO:0005737">
    <property type="term" value="C:cytoplasm"/>
    <property type="evidence" value="ECO:0007669"/>
    <property type="project" value="TreeGrafter"/>
</dbReference>
<dbReference type="InParanoid" id="A0A3N4LIW4"/>
<evidence type="ECO:0000256" key="2">
    <source>
        <dbReference type="ARBA" id="ARBA00012425"/>
    </source>
</evidence>
<evidence type="ECO:0000256" key="3">
    <source>
        <dbReference type="ARBA" id="ARBA00022741"/>
    </source>
</evidence>
<dbReference type="InterPro" id="IPR050108">
    <property type="entry name" value="CDK"/>
</dbReference>
<dbReference type="GO" id="GO:0010468">
    <property type="term" value="P:regulation of gene expression"/>
    <property type="evidence" value="ECO:0007669"/>
    <property type="project" value="TreeGrafter"/>
</dbReference>
<dbReference type="GO" id="GO:0000307">
    <property type="term" value="C:cyclin-dependent protein kinase holoenzyme complex"/>
    <property type="evidence" value="ECO:0007669"/>
    <property type="project" value="TreeGrafter"/>
</dbReference>
<dbReference type="GO" id="GO:0007165">
    <property type="term" value="P:signal transduction"/>
    <property type="evidence" value="ECO:0007669"/>
    <property type="project" value="TreeGrafter"/>
</dbReference>
<dbReference type="GO" id="GO:0004693">
    <property type="term" value="F:cyclin-dependent protein serine/threonine kinase activity"/>
    <property type="evidence" value="ECO:0007669"/>
    <property type="project" value="UniProtKB-EC"/>
</dbReference>
<keyword evidence="9" id="KW-1185">Reference proteome</keyword>
<name>A0A3N4LIW4_9PEZI</name>
<keyword evidence="8" id="KW-0808">Transferase</keyword>
<evidence type="ECO:0000313" key="8">
    <source>
        <dbReference type="EMBL" id="RPB20591.1"/>
    </source>
</evidence>
<dbReference type="SMART" id="SM00220">
    <property type="entry name" value="S_TKc"/>
    <property type="match status" value="1"/>
</dbReference>
<dbReference type="InterPro" id="IPR008271">
    <property type="entry name" value="Ser/Thr_kinase_AS"/>
</dbReference>
<dbReference type="GO" id="GO:0030332">
    <property type="term" value="F:cyclin binding"/>
    <property type="evidence" value="ECO:0007669"/>
    <property type="project" value="TreeGrafter"/>
</dbReference>
<dbReference type="GO" id="GO:0005634">
    <property type="term" value="C:nucleus"/>
    <property type="evidence" value="ECO:0007669"/>
    <property type="project" value="TreeGrafter"/>
</dbReference>
<dbReference type="Proteomes" id="UP000267821">
    <property type="component" value="Unassembled WGS sequence"/>
</dbReference>
<keyword evidence="4" id="KW-0067">ATP-binding</keyword>
<dbReference type="GO" id="GO:0005524">
    <property type="term" value="F:ATP binding"/>
    <property type="evidence" value="ECO:0007669"/>
    <property type="project" value="UniProtKB-KW"/>
</dbReference>
<dbReference type="EMBL" id="ML121569">
    <property type="protein sequence ID" value="RPB20591.1"/>
    <property type="molecule type" value="Genomic_DNA"/>
</dbReference>
<comment type="catalytic activity">
    <reaction evidence="6">
        <text>L-seryl-[protein] + ATP = O-phospho-L-seryl-[protein] + ADP + H(+)</text>
        <dbReference type="Rhea" id="RHEA:17989"/>
        <dbReference type="Rhea" id="RHEA-COMP:9863"/>
        <dbReference type="Rhea" id="RHEA-COMP:11604"/>
        <dbReference type="ChEBI" id="CHEBI:15378"/>
        <dbReference type="ChEBI" id="CHEBI:29999"/>
        <dbReference type="ChEBI" id="CHEBI:30616"/>
        <dbReference type="ChEBI" id="CHEBI:83421"/>
        <dbReference type="ChEBI" id="CHEBI:456216"/>
        <dbReference type="EC" id="2.7.11.22"/>
    </reaction>
</comment>
<dbReference type="SUPFAM" id="SSF56112">
    <property type="entry name" value="Protein kinase-like (PK-like)"/>
    <property type="match status" value="1"/>
</dbReference>